<evidence type="ECO:0000313" key="4">
    <source>
        <dbReference type="Proteomes" id="UP000196138"/>
    </source>
</evidence>
<dbReference type="EMBL" id="CP021455">
    <property type="protein sequence ID" value="ARU05293.1"/>
    <property type="molecule type" value="Genomic_DNA"/>
</dbReference>
<keyword evidence="4" id="KW-1185">Reference proteome</keyword>
<feature type="transmembrane region" description="Helical" evidence="2">
    <location>
        <begin position="184"/>
        <end position="210"/>
    </location>
</feature>
<proteinExistence type="predicted"/>
<reference evidence="3 4" key="1">
    <citation type="submission" date="2017-05" db="EMBL/GenBank/DDBJ databases">
        <authorList>
            <person name="Song R."/>
            <person name="Chenine A.L."/>
            <person name="Ruprecht R.M."/>
        </authorList>
    </citation>
    <scope>NUCLEOTIDE SEQUENCE [LARGE SCALE GENOMIC DNA]</scope>
    <source>
        <strain evidence="3 4">DSM 26136</strain>
    </source>
</reference>
<feature type="transmembrane region" description="Helical" evidence="2">
    <location>
        <begin position="96"/>
        <end position="114"/>
    </location>
</feature>
<keyword evidence="2" id="KW-0472">Membrane</keyword>
<feature type="region of interest" description="Disordered" evidence="1">
    <location>
        <begin position="251"/>
        <end position="270"/>
    </location>
</feature>
<feature type="transmembrane region" description="Helical" evidence="2">
    <location>
        <begin position="26"/>
        <end position="44"/>
    </location>
</feature>
<feature type="transmembrane region" description="Helical" evidence="2">
    <location>
        <begin position="222"/>
        <end position="242"/>
    </location>
</feature>
<dbReference type="KEGG" id="cser:CCO03_11915"/>
<dbReference type="Proteomes" id="UP000196138">
    <property type="component" value="Chromosome"/>
</dbReference>
<keyword evidence="2" id="KW-1133">Transmembrane helix</keyword>
<organism evidence="3 4">
    <name type="scientific">Comamonas serinivorans</name>
    <dbReference type="NCBI Taxonomy" id="1082851"/>
    <lineage>
        <taxon>Bacteria</taxon>
        <taxon>Pseudomonadati</taxon>
        <taxon>Pseudomonadota</taxon>
        <taxon>Betaproteobacteria</taxon>
        <taxon>Burkholderiales</taxon>
        <taxon>Comamonadaceae</taxon>
        <taxon>Comamonas</taxon>
    </lineage>
</organism>
<feature type="transmembrane region" description="Helical" evidence="2">
    <location>
        <begin position="153"/>
        <end position="178"/>
    </location>
</feature>
<accession>A0A1Y0ENT5</accession>
<dbReference type="RefSeq" id="WP_087281309.1">
    <property type="nucleotide sequence ID" value="NZ_CP021455.1"/>
</dbReference>
<protein>
    <submittedName>
        <fullName evidence="3">Uncharacterized protein</fullName>
    </submittedName>
</protein>
<evidence type="ECO:0000256" key="1">
    <source>
        <dbReference type="SAM" id="MobiDB-lite"/>
    </source>
</evidence>
<feature type="transmembrane region" description="Helical" evidence="2">
    <location>
        <begin position="120"/>
        <end position="141"/>
    </location>
</feature>
<gene>
    <name evidence="3" type="ORF">CCO03_11915</name>
</gene>
<evidence type="ECO:0000313" key="3">
    <source>
        <dbReference type="EMBL" id="ARU05293.1"/>
    </source>
</evidence>
<sequence>MALMRPTPGHRGLHHYVWTWRQTAEVLGLWLVLSGLTLLAIPWITQGWLGVLQAAWPALGLGPASSLGTTAVSHWGLVWPHFHIDMPTPLPARWQWWCYVLGALFALVASSRMSRNQLPWIYLMRVVATLCLLSALAFEFLTIRMVSNPGHLVIDTLALATFLIGFLPSLHALILYIFPLPIRIKVLATLCAMGFVVVSAPLQAGSLALLAQHGSALAIMPLYMLATALPQLLVQLAIYGYFMSLAPPFPTEPPPPDDAADSLYGGRSKA</sequence>
<dbReference type="OrthoDB" id="8799310at2"/>
<keyword evidence="2" id="KW-0812">Transmembrane</keyword>
<dbReference type="AlphaFoldDB" id="A0A1Y0ENT5"/>
<evidence type="ECO:0000256" key="2">
    <source>
        <dbReference type="SAM" id="Phobius"/>
    </source>
</evidence>
<name>A0A1Y0ENT5_9BURK</name>